<evidence type="ECO:0000313" key="4">
    <source>
        <dbReference type="Proteomes" id="UP001420932"/>
    </source>
</evidence>
<feature type="compositionally biased region" description="Basic and acidic residues" evidence="1">
    <location>
        <begin position="14"/>
        <end position="38"/>
    </location>
</feature>
<accession>A0AAP0IV94</accession>
<feature type="compositionally biased region" description="Basic and acidic residues" evidence="1">
    <location>
        <begin position="287"/>
        <end position="306"/>
    </location>
</feature>
<dbReference type="Proteomes" id="UP001420932">
    <property type="component" value="Unassembled WGS sequence"/>
</dbReference>
<evidence type="ECO:0000313" key="3">
    <source>
        <dbReference type="EMBL" id="KAK9122389.1"/>
    </source>
</evidence>
<dbReference type="Pfam" id="PF00270">
    <property type="entry name" value="DEAD"/>
    <property type="match status" value="1"/>
</dbReference>
<organism evidence="3 4">
    <name type="scientific">Stephania yunnanensis</name>
    <dbReference type="NCBI Taxonomy" id="152371"/>
    <lineage>
        <taxon>Eukaryota</taxon>
        <taxon>Viridiplantae</taxon>
        <taxon>Streptophyta</taxon>
        <taxon>Embryophyta</taxon>
        <taxon>Tracheophyta</taxon>
        <taxon>Spermatophyta</taxon>
        <taxon>Magnoliopsida</taxon>
        <taxon>Ranunculales</taxon>
        <taxon>Menispermaceae</taxon>
        <taxon>Menispermoideae</taxon>
        <taxon>Cissampelideae</taxon>
        <taxon>Stephania</taxon>
    </lineage>
</organism>
<reference evidence="3 4" key="1">
    <citation type="submission" date="2024-01" db="EMBL/GenBank/DDBJ databases">
        <title>Genome assemblies of Stephania.</title>
        <authorList>
            <person name="Yang L."/>
        </authorList>
    </citation>
    <scope>NUCLEOTIDE SEQUENCE [LARGE SCALE GENOMIC DNA]</scope>
    <source>
        <strain evidence="3">YNDBR</strain>
        <tissue evidence="3">Leaf</tissue>
    </source>
</reference>
<dbReference type="PROSITE" id="PS51192">
    <property type="entry name" value="HELICASE_ATP_BIND_1"/>
    <property type="match status" value="1"/>
</dbReference>
<feature type="compositionally biased region" description="Basic and acidic residues" evidence="1">
    <location>
        <begin position="207"/>
        <end position="232"/>
    </location>
</feature>
<feature type="region of interest" description="Disordered" evidence="1">
    <location>
        <begin position="199"/>
        <end position="306"/>
    </location>
</feature>
<feature type="compositionally biased region" description="Basic and acidic residues" evidence="1">
    <location>
        <begin position="47"/>
        <end position="64"/>
    </location>
</feature>
<dbReference type="Gene3D" id="3.40.50.300">
    <property type="entry name" value="P-loop containing nucleotide triphosphate hydrolases"/>
    <property type="match status" value="1"/>
</dbReference>
<proteinExistence type="predicted"/>
<evidence type="ECO:0000256" key="1">
    <source>
        <dbReference type="SAM" id="MobiDB-lite"/>
    </source>
</evidence>
<dbReference type="InterPro" id="IPR014001">
    <property type="entry name" value="Helicase_ATP-bd"/>
</dbReference>
<keyword evidence="4" id="KW-1185">Reference proteome</keyword>
<dbReference type="EMBL" id="JBBNAF010000008">
    <property type="protein sequence ID" value="KAK9122389.1"/>
    <property type="molecule type" value="Genomic_DNA"/>
</dbReference>
<protein>
    <recommendedName>
        <fullName evidence="2">Helicase ATP-binding domain-containing protein</fullName>
    </recommendedName>
</protein>
<dbReference type="SMART" id="SM00487">
    <property type="entry name" value="DEXDc"/>
    <property type="match status" value="1"/>
</dbReference>
<feature type="region of interest" description="Disordered" evidence="1">
    <location>
        <begin position="348"/>
        <end position="378"/>
    </location>
</feature>
<evidence type="ECO:0000259" key="2">
    <source>
        <dbReference type="PROSITE" id="PS51192"/>
    </source>
</evidence>
<dbReference type="GO" id="GO:0003676">
    <property type="term" value="F:nucleic acid binding"/>
    <property type="evidence" value="ECO:0007669"/>
    <property type="project" value="InterPro"/>
</dbReference>
<feature type="region of interest" description="Disordered" evidence="1">
    <location>
        <begin position="1"/>
        <end position="64"/>
    </location>
</feature>
<dbReference type="PANTHER" id="PTHR14074:SF16">
    <property type="entry name" value="ANTIVIRAL INNATE IMMUNE RESPONSE RECEPTOR RIG-I"/>
    <property type="match status" value="1"/>
</dbReference>
<sequence>MISRNRTNTLANLSEEKNRADEEKQRERVRESERENRRGSHQWRKSRGAEKEGEKLDEKAELRDRPPRASYWLDAYEDVSDEILGGFVDFDSVAPEIVDVSSVQCSVDPGFFKGIDGLLEEIKNGINGCSFIQSDNVRDSLSGSDNASKKVQSENLVVESSMVQIEELSFPVESNDLMRNGEEGEIAIEDKKIFSNGVSNGVGGVSHGKENGGHKQETMNIQFRRDRDRDNGKIYVTSNNEIRRDEDFDSGERHRKRARNDDYSPVRNQSSGRNGYSNERWNKKRYRDYEEVERRNRDQGGRRERYYSDGRDNRDWDWRGKDKRGYWERDRSGKATFRSGSWEAEYEREAKSAKEEQHDKVENSEKKPDEKKEKPVEEQARRYQLEVLEQAKKRNTIAFLETGAGKTLIAVLLIKSICIDMLQENKKMLAIFLVPKVPLVYQQAEVIRERTSYKVGHYCGEMGQDFWDARRWQREFESKQVLVMTAQILLNILRHSIIRMDAINLLILDECHHAVKKHPYSLVMSEFYHTTPKNKRPAVFGMTASPVNLKGYLGLFEYLNSPLMCATPRAGTETQHYYFLRRVPSHRLSHVDLYCFGSFSPIH</sequence>
<gene>
    <name evidence="3" type="ORF">Syun_020006</name>
</gene>
<dbReference type="SUPFAM" id="SSF52540">
    <property type="entry name" value="P-loop containing nucleoside triphosphate hydrolases"/>
    <property type="match status" value="1"/>
</dbReference>
<dbReference type="GO" id="GO:0005737">
    <property type="term" value="C:cytoplasm"/>
    <property type="evidence" value="ECO:0007669"/>
    <property type="project" value="TreeGrafter"/>
</dbReference>
<dbReference type="InterPro" id="IPR027417">
    <property type="entry name" value="P-loop_NTPase"/>
</dbReference>
<feature type="domain" description="Helicase ATP-binding" evidence="2">
    <location>
        <begin position="387"/>
        <end position="548"/>
    </location>
</feature>
<comment type="caution">
    <text evidence="3">The sequence shown here is derived from an EMBL/GenBank/DDBJ whole genome shotgun (WGS) entry which is preliminary data.</text>
</comment>
<dbReference type="InterPro" id="IPR011545">
    <property type="entry name" value="DEAD/DEAH_box_helicase_dom"/>
</dbReference>
<feature type="compositionally biased region" description="Basic and acidic residues" evidence="1">
    <location>
        <begin position="241"/>
        <end position="252"/>
    </location>
</feature>
<dbReference type="PANTHER" id="PTHR14074">
    <property type="entry name" value="HELICASE WITH DEATH DOMAIN-RELATED"/>
    <property type="match status" value="1"/>
</dbReference>
<dbReference type="FunFam" id="3.40.50.300:FF:000705">
    <property type="entry name" value="Endoribonuclease dicer-like protein"/>
    <property type="match status" value="1"/>
</dbReference>
<dbReference type="AlphaFoldDB" id="A0AAP0IV94"/>
<dbReference type="InterPro" id="IPR051363">
    <property type="entry name" value="RLR_Helicase"/>
</dbReference>
<name>A0AAP0IV94_9MAGN</name>
<dbReference type="GO" id="GO:0005524">
    <property type="term" value="F:ATP binding"/>
    <property type="evidence" value="ECO:0007669"/>
    <property type="project" value="InterPro"/>
</dbReference>
<feature type="compositionally biased region" description="Polar residues" evidence="1">
    <location>
        <begin position="1"/>
        <end position="12"/>
    </location>
</feature>
<dbReference type="CDD" id="cd18034">
    <property type="entry name" value="DEXHc_dicer"/>
    <property type="match status" value="1"/>
</dbReference>
<feature type="compositionally biased region" description="Polar residues" evidence="1">
    <location>
        <begin position="266"/>
        <end position="279"/>
    </location>
</feature>